<dbReference type="Proteomes" id="UP000472856">
    <property type="component" value="Unassembled WGS sequence"/>
</dbReference>
<dbReference type="Proteomes" id="UP000271008">
    <property type="component" value="Unassembled WGS sequence"/>
</dbReference>
<evidence type="ECO:0000313" key="4">
    <source>
        <dbReference type="EMBL" id="RRD73003.1"/>
    </source>
</evidence>
<dbReference type="EMBL" id="CP057975">
    <property type="protein sequence ID" value="QMP44241.1"/>
    <property type="molecule type" value="Genomic_DNA"/>
</dbReference>
<evidence type="ECO:0000313" key="6">
    <source>
        <dbReference type="Proteomes" id="UP000472856"/>
    </source>
</evidence>
<dbReference type="EMBL" id="JAAJRI010000028">
    <property type="protein sequence ID" value="NGE91010.1"/>
    <property type="molecule type" value="Genomic_DNA"/>
</dbReference>
<accession>A0A1D7PZ26</accession>
<dbReference type="AlphaFoldDB" id="A0A1D7PZ26"/>
<reference evidence="4 5" key="2">
    <citation type="submission" date="2018-11" db="EMBL/GenBank/DDBJ databases">
        <title>Enterobacteriaceae from Patient.</title>
        <authorList>
            <person name="Shen C."/>
            <person name="Yang Y."/>
            <person name="Tian G."/>
        </authorList>
    </citation>
    <scope>NUCLEOTIDE SEQUENCE [LARGE SCALE GENOMIC DNA]</scope>
    <source>
        <strain evidence="4 5">GBGD28</strain>
    </source>
</reference>
<sequence length="302" mass="35279">MRDDFSNKIKQRLAERVAWLCSNPDCRVVTVGPHTDPTKRVNVGQACHIEAASEGGPRYNKEMQKDQRCSFDNGIWLCSIHAKEIDVDPDRFSVELLRKWKLTAEQYALSKVGKARYDVSQDVFTENVNRHRELFSGIRDIEYFSLYRDSNDKCFTLRGVGPLNIIVKDRRIDIFFKDSFNPIKYRNDSYIGLICLPVKELIDYVVLSHEFDETIESFNMTFNFSPNSLNEMYFSIHTDTVNVNPHMDGISYYGDYTVEMDELIDDLGRAIPPYRQDIYLKIIVAMYNIYRRIVTYKTEGFT</sequence>
<reference evidence="1" key="3">
    <citation type="submission" date="2019-09" db="EMBL/GenBank/DDBJ databases">
        <authorList>
            <consortium name="NCBI Pathogen Detection Project"/>
        </authorList>
    </citation>
    <scope>NUCLEOTIDE SEQUENCE</scope>
    <source>
        <strain evidence="1">EC00605</strain>
    </source>
</reference>
<dbReference type="EMBL" id="DABGZR010000026">
    <property type="protein sequence ID" value="HAJ0997747.1"/>
    <property type="molecule type" value="Genomic_DNA"/>
</dbReference>
<protein>
    <recommendedName>
        <fullName evidence="8">HNH endonuclease</fullName>
    </recommendedName>
</protein>
<dbReference type="Proteomes" id="UP000514715">
    <property type="component" value="Chromosome"/>
</dbReference>
<evidence type="ECO:0000313" key="7">
    <source>
        <dbReference type="Proteomes" id="UP000514715"/>
    </source>
</evidence>
<reference evidence="3 7" key="5">
    <citation type="submission" date="2020-06" db="EMBL/GenBank/DDBJ databases">
        <title>REHAB project genomes.</title>
        <authorList>
            <person name="Shaw L.P."/>
        </authorList>
    </citation>
    <scope>NUCLEOTIDE SEQUENCE [LARGE SCALE GENOMIC DNA]</scope>
    <source>
        <strain evidence="3 7">RHB07-C04</strain>
    </source>
</reference>
<evidence type="ECO:0000313" key="2">
    <source>
        <dbReference type="EMBL" id="NGE91010.1"/>
    </source>
</evidence>
<evidence type="ECO:0000313" key="5">
    <source>
        <dbReference type="Proteomes" id="UP000271008"/>
    </source>
</evidence>
<reference evidence="1" key="1">
    <citation type="journal article" date="2018" name="Genome Biol.">
        <title>SKESA: strategic k-mer extension for scrupulous assemblies.</title>
        <authorList>
            <person name="Souvorov A."/>
            <person name="Agarwala R."/>
            <person name="Lipman D.J."/>
        </authorList>
    </citation>
    <scope>NUCLEOTIDE SEQUENCE [LARGE SCALE GENOMIC DNA]</scope>
    <source>
        <strain evidence="1">EC00605</strain>
    </source>
</reference>
<evidence type="ECO:0000313" key="3">
    <source>
        <dbReference type="EMBL" id="QMP44241.1"/>
    </source>
</evidence>
<dbReference type="EMBL" id="RQTU01000030">
    <property type="protein sequence ID" value="RRD73003.1"/>
    <property type="molecule type" value="Genomic_DNA"/>
</dbReference>
<evidence type="ECO:0000313" key="1">
    <source>
        <dbReference type="EMBL" id="HAJ0997747.1"/>
    </source>
</evidence>
<gene>
    <name evidence="4" type="ORF">EIA08_21725</name>
    <name evidence="2" type="ORF">G5603_22990</name>
    <name evidence="1" type="ORF">HL601_19425</name>
    <name evidence="3" type="ORF">HVW04_04950</name>
</gene>
<reference evidence="2 6" key="4">
    <citation type="submission" date="2020-02" db="EMBL/GenBank/DDBJ databases">
        <title>WGS of Carbapenem-Resistant Enterobacteriaceae.</title>
        <authorList>
            <person name="Tokajian S."/>
            <person name="El Chaar M."/>
            <person name="El Khoury M."/>
        </authorList>
    </citation>
    <scope>NUCLEOTIDE SEQUENCE [LARGE SCALE GENOMIC DNA]</scope>
    <source>
        <strain evidence="2 6">ECM_75</strain>
    </source>
</reference>
<evidence type="ECO:0008006" key="8">
    <source>
        <dbReference type="Google" id="ProtNLM"/>
    </source>
</evidence>
<organism evidence="4 5">
    <name type="scientific">Escherichia coli</name>
    <dbReference type="NCBI Taxonomy" id="562"/>
    <lineage>
        <taxon>Bacteria</taxon>
        <taxon>Pseudomonadati</taxon>
        <taxon>Pseudomonadota</taxon>
        <taxon>Gammaproteobacteria</taxon>
        <taxon>Enterobacterales</taxon>
        <taxon>Enterobacteriaceae</taxon>
        <taxon>Escherichia</taxon>
    </lineage>
</organism>
<proteinExistence type="predicted"/>
<dbReference type="RefSeq" id="WP_022645577.1">
    <property type="nucleotide sequence ID" value="NZ_AP022098.1"/>
</dbReference>
<name>A0A1D7PZ26_ECOLX</name>